<dbReference type="EMBL" id="QRTF01000030">
    <property type="protein sequence ID" value="RGQ46886.1"/>
    <property type="molecule type" value="Genomic_DNA"/>
</dbReference>
<evidence type="ECO:0000313" key="7">
    <source>
        <dbReference type="Proteomes" id="UP000049828"/>
    </source>
</evidence>
<name>A0A0M6WWH6_9FIRM</name>
<dbReference type="AlphaFoldDB" id="A0A0M6WWH6"/>
<dbReference type="Proteomes" id="UP000283492">
    <property type="component" value="Unassembled WGS sequence"/>
</dbReference>
<protein>
    <submittedName>
        <fullName evidence="2">DUF based on E. rectale Gene description</fullName>
    </submittedName>
    <submittedName>
        <fullName evidence="3">DUF3881 family protein</fullName>
    </submittedName>
</protein>
<dbReference type="STRING" id="360807.ERS852392_03179"/>
<evidence type="ECO:0000313" key="12">
    <source>
        <dbReference type="Proteomes" id="UP000285820"/>
    </source>
</evidence>
<evidence type="ECO:0000313" key="11">
    <source>
        <dbReference type="Proteomes" id="UP000283738"/>
    </source>
</evidence>
<evidence type="ECO:0000313" key="6">
    <source>
        <dbReference type="EMBL" id="RHD00398.1"/>
    </source>
</evidence>
<dbReference type="EMBL" id="QSFX01000026">
    <property type="protein sequence ID" value="RHA86150.1"/>
    <property type="molecule type" value="Genomic_DNA"/>
</dbReference>
<proteinExistence type="predicted"/>
<evidence type="ECO:0000313" key="4">
    <source>
        <dbReference type="EMBL" id="RGR65586.1"/>
    </source>
</evidence>
<evidence type="ECO:0000313" key="5">
    <source>
        <dbReference type="EMBL" id="RHA86150.1"/>
    </source>
</evidence>
<dbReference type="EMBL" id="QRUN01000028">
    <property type="protein sequence ID" value="RGR65586.1"/>
    <property type="molecule type" value="Genomic_DNA"/>
</dbReference>
<evidence type="ECO:0000313" key="9">
    <source>
        <dbReference type="Proteomes" id="UP000266391"/>
    </source>
</evidence>
<accession>A0A0M6WWH6</accession>
<gene>
    <name evidence="6" type="ORF">DW813_13555</name>
    <name evidence="5" type="ORF">DW914_13325</name>
    <name evidence="4" type="ORF">DWY29_14330</name>
    <name evidence="3" type="ORF">DWY96_12385</name>
    <name evidence="2" type="ORF">ERS852444_02862</name>
    <name evidence="1" type="ORF">RIL183_30551</name>
</gene>
<evidence type="ECO:0000313" key="2">
    <source>
        <dbReference type="EMBL" id="CUN25585.1"/>
    </source>
</evidence>
<dbReference type="Proteomes" id="UP000266391">
    <property type="component" value="Unassembled WGS sequence"/>
</dbReference>
<reference evidence="1" key="1">
    <citation type="submission" date="2015-05" db="EMBL/GenBank/DDBJ databases">
        <authorList>
            <person name="Wang D.B."/>
            <person name="Wang M."/>
        </authorList>
    </citation>
    <scope>NUCLEOTIDE SEQUENCE [LARGE SCALE GENOMIC DNA]</scope>
    <source>
        <strain evidence="1">L1-83</strain>
    </source>
</reference>
<evidence type="ECO:0000313" key="8">
    <source>
        <dbReference type="Proteomes" id="UP000095453"/>
    </source>
</evidence>
<evidence type="ECO:0000313" key="1">
    <source>
        <dbReference type="EMBL" id="CRL42010.1"/>
    </source>
</evidence>
<dbReference type="Proteomes" id="UP000095453">
    <property type="component" value="Unassembled WGS sequence"/>
</dbReference>
<dbReference type="InterPro" id="IPR024541">
    <property type="entry name" value="DUF3881"/>
</dbReference>
<dbReference type="Proteomes" id="UP000285820">
    <property type="component" value="Unassembled WGS sequence"/>
</dbReference>
<dbReference type="Proteomes" id="UP000283738">
    <property type="component" value="Unassembled WGS sequence"/>
</dbReference>
<dbReference type="EMBL" id="CVRS01000097">
    <property type="protein sequence ID" value="CRL42010.1"/>
    <property type="molecule type" value="Genomic_DNA"/>
</dbReference>
<reference evidence="9 10" key="3">
    <citation type="submission" date="2018-08" db="EMBL/GenBank/DDBJ databases">
        <title>A genome reference for cultivated species of the human gut microbiota.</title>
        <authorList>
            <person name="Zou Y."/>
            <person name="Xue W."/>
            <person name="Luo G."/>
        </authorList>
    </citation>
    <scope>NUCLEOTIDE SEQUENCE [LARGE SCALE GENOMIC DNA]</scope>
    <source>
        <strain evidence="4 12">AF24-4</strain>
        <strain evidence="3 11">AF28-15</strain>
        <strain evidence="6 9">AM32-8LB</strain>
        <strain evidence="5 10">AM42-1AC</strain>
    </source>
</reference>
<sequence length="292" mass="33490">MHKFLRAVGFSKITKEELNDIFQKIIERPMLQKVAEDSEGNEFAELSIEFGDFFGLSLRGTFNENDSFEMSYYYPYFCGNKISTTEQIDIEKHAEKESYAGICDEVRLGVTLIFYLQNVADYLAVKNNKFYMSQANGTVLAALSTEGKILLPINKDEHKQKLTEQTMNERNGLIAAARKGDEDAIENLTLEDIDTYSLLSRRVQHEDILSIVDSYFMPYGIESDQYSILGEIMDCRLLQNSYTEENVYAIDIKCNDVEFPICINQKDLIGEPAVGRRFKGNIWLQGSINYRD</sequence>
<reference evidence="7" key="2">
    <citation type="submission" date="2015-05" db="EMBL/GenBank/DDBJ databases">
        <authorList>
            <consortium name="Pathogen Informatics"/>
        </authorList>
    </citation>
    <scope>NUCLEOTIDE SEQUENCE [LARGE SCALE GENOMIC DNA]</scope>
    <source>
        <strain evidence="2 8">2789STDY5608887</strain>
        <strain evidence="7">L1-83</strain>
    </source>
</reference>
<evidence type="ECO:0000313" key="10">
    <source>
        <dbReference type="Proteomes" id="UP000283492"/>
    </source>
</evidence>
<dbReference type="Proteomes" id="UP000049828">
    <property type="component" value="Unassembled WGS sequence"/>
</dbReference>
<organism evidence="1 7">
    <name type="scientific">Roseburia inulinivorans</name>
    <dbReference type="NCBI Taxonomy" id="360807"/>
    <lineage>
        <taxon>Bacteria</taxon>
        <taxon>Bacillati</taxon>
        <taxon>Bacillota</taxon>
        <taxon>Clostridia</taxon>
        <taxon>Lachnospirales</taxon>
        <taxon>Lachnospiraceae</taxon>
        <taxon>Roseburia</taxon>
    </lineage>
</organism>
<dbReference type="EMBL" id="QSIQ01000026">
    <property type="protein sequence ID" value="RHD00398.1"/>
    <property type="molecule type" value="Genomic_DNA"/>
</dbReference>
<dbReference type="OrthoDB" id="9774037at2"/>
<evidence type="ECO:0000313" key="3">
    <source>
        <dbReference type="EMBL" id="RGQ46886.1"/>
    </source>
</evidence>
<dbReference type="RefSeq" id="WP_021922609.1">
    <property type="nucleotide sequence ID" value="NZ_CABJFX010000026.1"/>
</dbReference>
<dbReference type="Pfam" id="PF12997">
    <property type="entry name" value="DUF3881"/>
    <property type="match status" value="1"/>
</dbReference>
<dbReference type="EMBL" id="CYXX01000027">
    <property type="protein sequence ID" value="CUN25585.1"/>
    <property type="molecule type" value="Genomic_DNA"/>
</dbReference>
<keyword evidence="7" id="KW-1185">Reference proteome</keyword>